<evidence type="ECO:0000256" key="1">
    <source>
        <dbReference type="SAM" id="Coils"/>
    </source>
</evidence>
<dbReference type="RefSeq" id="WP_114746976.1">
    <property type="nucleotide sequence ID" value="NZ_QQAY01000018.1"/>
</dbReference>
<evidence type="ECO:0000313" key="4">
    <source>
        <dbReference type="EMBL" id="RDI38420.1"/>
    </source>
</evidence>
<keyword evidence="3" id="KW-1133">Transmembrane helix</keyword>
<keyword evidence="3" id="KW-0472">Membrane</keyword>
<name>A0A370G5C5_9BACI</name>
<dbReference type="InterPro" id="IPR039076">
    <property type="entry name" value="DivIC"/>
</dbReference>
<reference evidence="4 5" key="1">
    <citation type="submission" date="2018-07" db="EMBL/GenBank/DDBJ databases">
        <title>Genomic Encyclopedia of Type Strains, Phase IV (KMG-IV): sequencing the most valuable type-strain genomes for metagenomic binning, comparative biology and taxonomic classification.</title>
        <authorList>
            <person name="Goeker M."/>
        </authorList>
    </citation>
    <scope>NUCLEOTIDE SEQUENCE [LARGE SCALE GENOMIC DNA]</scope>
    <source>
        <strain evidence="4 5">DSM 25281</strain>
    </source>
</reference>
<keyword evidence="3" id="KW-0812">Transmembrane</keyword>
<feature type="transmembrane region" description="Helical" evidence="3">
    <location>
        <begin position="37"/>
        <end position="56"/>
    </location>
</feature>
<gene>
    <name evidence="4" type="ORF">DFR59_11840</name>
</gene>
<evidence type="ECO:0000256" key="3">
    <source>
        <dbReference type="SAM" id="Phobius"/>
    </source>
</evidence>
<dbReference type="EMBL" id="QQAY01000018">
    <property type="protein sequence ID" value="RDI38420.1"/>
    <property type="molecule type" value="Genomic_DNA"/>
</dbReference>
<dbReference type="Proteomes" id="UP000255326">
    <property type="component" value="Unassembled WGS sequence"/>
</dbReference>
<organism evidence="4 5">
    <name type="scientific">Falsibacillus pallidus</name>
    <dbReference type="NCBI Taxonomy" id="493781"/>
    <lineage>
        <taxon>Bacteria</taxon>
        <taxon>Bacillati</taxon>
        <taxon>Bacillota</taxon>
        <taxon>Bacilli</taxon>
        <taxon>Bacillales</taxon>
        <taxon>Bacillaceae</taxon>
        <taxon>Falsibacillus</taxon>
    </lineage>
</organism>
<feature type="coiled-coil region" evidence="1">
    <location>
        <begin position="55"/>
        <end position="89"/>
    </location>
</feature>
<dbReference type="Pfam" id="PF04977">
    <property type="entry name" value="DivIC"/>
    <property type="match status" value="1"/>
</dbReference>
<dbReference type="PANTHER" id="PTHR40027">
    <property type="entry name" value="CELL DIVISION PROTEIN DIVIC"/>
    <property type="match status" value="1"/>
</dbReference>
<dbReference type="GO" id="GO:0051301">
    <property type="term" value="P:cell division"/>
    <property type="evidence" value="ECO:0007669"/>
    <property type="project" value="UniProtKB-KW"/>
</dbReference>
<sequence length="130" mass="15192">MGGKKRKVTSMQNPYVKQHERNTQAASKRRKLLIRRLSVFALIAAATTWFMLSSLVSQKERLEEKRAEKAKVEQNLSHLKRKESILKDEIIKLNDPDYIAKLARSEYFLSDKGEIIFNIPDKKEDDEDKE</sequence>
<accession>A0A370G5C5</accession>
<dbReference type="InterPro" id="IPR007060">
    <property type="entry name" value="FtsL/DivIC"/>
</dbReference>
<evidence type="ECO:0000256" key="2">
    <source>
        <dbReference type="SAM" id="MobiDB-lite"/>
    </source>
</evidence>
<dbReference type="PANTHER" id="PTHR40027:SF1">
    <property type="entry name" value="CELL DIVISION PROTEIN DIVIC"/>
    <property type="match status" value="1"/>
</dbReference>
<protein>
    <submittedName>
        <fullName evidence="4">Cell division protein DivIC</fullName>
    </submittedName>
</protein>
<dbReference type="AlphaFoldDB" id="A0A370G5C5"/>
<feature type="region of interest" description="Disordered" evidence="2">
    <location>
        <begin position="1"/>
        <end position="23"/>
    </location>
</feature>
<evidence type="ECO:0000313" key="5">
    <source>
        <dbReference type="Proteomes" id="UP000255326"/>
    </source>
</evidence>
<dbReference type="OrthoDB" id="2991180at2"/>
<comment type="caution">
    <text evidence="4">The sequence shown here is derived from an EMBL/GenBank/DDBJ whole genome shotgun (WGS) entry which is preliminary data.</text>
</comment>
<keyword evidence="5" id="KW-1185">Reference proteome</keyword>
<keyword evidence="4" id="KW-0131">Cell cycle</keyword>
<keyword evidence="1" id="KW-0175">Coiled coil</keyword>
<proteinExistence type="predicted"/>
<keyword evidence="4" id="KW-0132">Cell division</keyword>